<evidence type="ECO:0000256" key="5">
    <source>
        <dbReference type="ARBA" id="ARBA00022801"/>
    </source>
</evidence>
<evidence type="ECO:0000256" key="4">
    <source>
        <dbReference type="ARBA" id="ARBA00022723"/>
    </source>
</evidence>
<reference evidence="14" key="1">
    <citation type="submission" date="2021-01" db="EMBL/GenBank/DDBJ databases">
        <authorList>
            <person name="Corre E."/>
            <person name="Pelletier E."/>
            <person name="Niang G."/>
            <person name="Scheremetjew M."/>
            <person name="Finn R."/>
            <person name="Kale V."/>
            <person name="Holt S."/>
            <person name="Cochrane G."/>
            <person name="Meng A."/>
            <person name="Brown T."/>
            <person name="Cohen L."/>
        </authorList>
    </citation>
    <scope>NUCLEOTIDE SEQUENCE</scope>
    <source>
        <strain evidence="14">OF101</strain>
    </source>
</reference>
<keyword evidence="5" id="KW-0378">Hydrolase</keyword>
<feature type="domain" description="Peptidase M16 N-terminal" evidence="10">
    <location>
        <begin position="96"/>
        <end position="231"/>
    </location>
</feature>
<dbReference type="FunFam" id="3.30.830.10:FF:000012">
    <property type="entry name" value="Protease 3"/>
    <property type="match status" value="1"/>
</dbReference>
<feature type="transmembrane region" description="Helical" evidence="9">
    <location>
        <begin position="30"/>
        <end position="49"/>
    </location>
</feature>
<evidence type="ECO:0000313" key="14">
    <source>
        <dbReference type="EMBL" id="CAD9155731.1"/>
    </source>
</evidence>
<keyword evidence="6" id="KW-0862">Zinc</keyword>
<comment type="similarity">
    <text evidence="2">Belongs to the peptidase M16 family.</text>
</comment>
<feature type="compositionally biased region" description="Polar residues" evidence="8">
    <location>
        <begin position="1170"/>
        <end position="1181"/>
    </location>
</feature>
<evidence type="ECO:0000259" key="10">
    <source>
        <dbReference type="Pfam" id="PF00675"/>
    </source>
</evidence>
<keyword evidence="7" id="KW-0482">Metalloprotease</keyword>
<feature type="region of interest" description="Disordered" evidence="8">
    <location>
        <begin position="628"/>
        <end position="649"/>
    </location>
</feature>
<evidence type="ECO:0000259" key="11">
    <source>
        <dbReference type="Pfam" id="PF05193"/>
    </source>
</evidence>
<protein>
    <recommendedName>
        <fullName evidence="15">Insulysin</fullName>
    </recommendedName>
</protein>
<feature type="domain" description="Peptidase M16 middle/third" evidence="12">
    <location>
        <begin position="449"/>
        <end position="539"/>
    </location>
</feature>
<dbReference type="PANTHER" id="PTHR43690">
    <property type="entry name" value="NARDILYSIN"/>
    <property type="match status" value="1"/>
</dbReference>
<proteinExistence type="inferred from homology"/>
<name>A0A7S1W9D8_ALECA</name>
<dbReference type="PROSITE" id="PS00143">
    <property type="entry name" value="INSULINASE"/>
    <property type="match status" value="1"/>
</dbReference>
<feature type="compositionally biased region" description="Basic and acidic residues" evidence="8">
    <location>
        <begin position="1149"/>
        <end position="1165"/>
    </location>
</feature>
<dbReference type="EMBL" id="HBGE01056375">
    <property type="protein sequence ID" value="CAD9155731.1"/>
    <property type="molecule type" value="Transcribed_RNA"/>
</dbReference>
<dbReference type="SUPFAM" id="SSF63411">
    <property type="entry name" value="LuxS/MPP-like metallohydrolase"/>
    <property type="match status" value="4"/>
</dbReference>
<dbReference type="Gene3D" id="3.30.830.10">
    <property type="entry name" value="Metalloenzyme, LuxS/M16 peptidase-like"/>
    <property type="match status" value="4"/>
</dbReference>
<evidence type="ECO:0000256" key="1">
    <source>
        <dbReference type="ARBA" id="ARBA00001947"/>
    </source>
</evidence>
<feature type="domain" description="Peptidase M16 C-terminal" evidence="11">
    <location>
        <begin position="257"/>
        <end position="434"/>
    </location>
</feature>
<dbReference type="InterPro" id="IPR001431">
    <property type="entry name" value="Pept_M16_Zn_BS"/>
</dbReference>
<dbReference type="PANTHER" id="PTHR43690:SF18">
    <property type="entry name" value="INSULIN-DEGRADING ENZYME-RELATED"/>
    <property type="match status" value="1"/>
</dbReference>
<dbReference type="GO" id="GO:0004222">
    <property type="term" value="F:metalloendopeptidase activity"/>
    <property type="evidence" value="ECO:0007669"/>
    <property type="project" value="InterPro"/>
</dbReference>
<evidence type="ECO:0008006" key="15">
    <source>
        <dbReference type="Google" id="ProtNLM"/>
    </source>
</evidence>
<dbReference type="Pfam" id="PF05193">
    <property type="entry name" value="Peptidase_M16_C"/>
    <property type="match status" value="1"/>
</dbReference>
<keyword evidence="9" id="KW-0472">Membrane</keyword>
<evidence type="ECO:0000256" key="3">
    <source>
        <dbReference type="ARBA" id="ARBA00022670"/>
    </source>
</evidence>
<evidence type="ECO:0000256" key="9">
    <source>
        <dbReference type="SAM" id="Phobius"/>
    </source>
</evidence>
<feature type="domain" description="Coenzyme PQQ synthesis protein F-like C-terminal lobe" evidence="13">
    <location>
        <begin position="925"/>
        <end position="1025"/>
    </location>
</feature>
<gene>
    <name evidence="14" type="ORF">ACAT0790_LOCUS34014</name>
</gene>
<evidence type="ECO:0000259" key="12">
    <source>
        <dbReference type="Pfam" id="PF16187"/>
    </source>
</evidence>
<dbReference type="GO" id="GO:0005737">
    <property type="term" value="C:cytoplasm"/>
    <property type="evidence" value="ECO:0007669"/>
    <property type="project" value="UniProtKB-ARBA"/>
</dbReference>
<dbReference type="AlphaFoldDB" id="A0A7S1W9D8"/>
<accession>A0A7S1W9D8</accession>
<dbReference type="Pfam" id="PF16187">
    <property type="entry name" value="Peptidase_M16_M"/>
    <property type="match status" value="1"/>
</dbReference>
<dbReference type="Pfam" id="PF22456">
    <property type="entry name" value="PqqF-like_C_4"/>
    <property type="match status" value="1"/>
</dbReference>
<dbReference type="InterPro" id="IPR011765">
    <property type="entry name" value="Pept_M16_N"/>
</dbReference>
<dbReference type="InterPro" id="IPR007863">
    <property type="entry name" value="Peptidase_M16_C"/>
</dbReference>
<keyword evidence="9" id="KW-1133">Transmembrane helix</keyword>
<feature type="region of interest" description="Disordered" evidence="8">
    <location>
        <begin position="1149"/>
        <end position="1210"/>
    </location>
</feature>
<sequence length="1210" mass="134500">MNEPQAAEAARPVADDAKAKQGQQTSCRSYLLWTAVVVVLAGIILVIVLCVKGSKDSNSSGPHPAQDLQLAIIDRRPRGDPRTYQYTVLPNGLQVVNVQDGLSKTSAYAMAVRAGSFDDPKEFPGLAHFCEHMLFLGTESYPDASSYDNFVSSNAGYLNAYTAEETTVYYTELSQSAAGEGLKRFADFFHAPLFAEEYAEREVHAIDSEHAKNVQDPSWRINQLLNSLANPSSPVAGFHTGNKETLLDTPRKQNLSTVDALHGWFREHYCPSRYHLVTYGPEPLSQQLERVYEDFSGIYAGSTRCQEIRKSWMWPMAWMQSNLGHWANIQGTQPQSELIVFFPLPDMSKEYLSQPLQYIEYSMTYGGINGFVKTVRDTLGLASSIGVSAESSSAGTSIYFSCRLAQPGHDNPTLVLDLLFQYLHILRAEGIDEELQQSLANVTKIAWDWAQAKGPSETASDLAERMTRLPARRLLSGDDIIEEPDSNLVYSLLTELKPTRMNVGFIDPDAKNNAFTGQNVLTDPYYGTKYTLSKVADKIPEAMGRWHRWEAMQPSEVAVEVAELLAVANIPDVAVPMPPGPIRGISADFPLDHMQADKVVDSTDIDQQLFGVRPERIQDLQEGLEEGLEDGKDAAGFRSPSKRRHKSRSLSSSTREAWFRAGWVNPSPKVQMQFLLRPRIIPTTFEEPEEVSATSALRLGFYTSLLAEELVPQLFNLTVAGASFDISLGLQGGGGTLSIAFEGFPPLLPNLIQHAVQKFGVGLKMEEHKQRYDRIFEEYEETFLDYSNMPVDYALSDRNLLLTPGTHSQEESLDALVNVTPESVESAVDQLVTHRPLDMTALIMGNTDIQEAEDAVDWVMEGLQGVQSSIGHPEGQVQNMPPVVRPAQPLELRKRNPREGDTNDAIVVSILAGIATVESRVILGLVGQILSVLAYNDLRTERQLGYVVSSGVGQMSNVQYISTIVQGETARADDMEVAVERVYFKLMPERLRNLTNEEFDTYKDSFRQQLLQPPSGRSEEFGHYWSHIMNYGECFGLLNEMLDFMDQNLTSKASLQEAWERIIFPRAQEMRKKVVVKYFAGEVVPPRPHPNEFATGLLKAGFDMEIRERLSTEYAGTQVLDAANSTARINIAKQGGYYPTLLHCKRMTSKADGKEEDSKEVKRGVEGVPTTGSSLIATNASIAKRPANATLPWPPVRGHRPGRGFLEPES</sequence>
<evidence type="ECO:0000256" key="7">
    <source>
        <dbReference type="ARBA" id="ARBA00023049"/>
    </source>
</evidence>
<dbReference type="GO" id="GO:0006508">
    <property type="term" value="P:proteolysis"/>
    <property type="evidence" value="ECO:0007669"/>
    <property type="project" value="UniProtKB-KW"/>
</dbReference>
<dbReference type="Pfam" id="PF00675">
    <property type="entry name" value="Peptidase_M16"/>
    <property type="match status" value="1"/>
</dbReference>
<keyword evidence="9" id="KW-0812">Transmembrane</keyword>
<dbReference type="InterPro" id="IPR054734">
    <property type="entry name" value="PqqF-like_C_4"/>
</dbReference>
<keyword evidence="3" id="KW-0645">Protease</keyword>
<evidence type="ECO:0000256" key="8">
    <source>
        <dbReference type="SAM" id="MobiDB-lite"/>
    </source>
</evidence>
<dbReference type="InterPro" id="IPR011249">
    <property type="entry name" value="Metalloenz_LuxS/M16"/>
</dbReference>
<dbReference type="GO" id="GO:0046872">
    <property type="term" value="F:metal ion binding"/>
    <property type="evidence" value="ECO:0007669"/>
    <property type="project" value="UniProtKB-KW"/>
</dbReference>
<keyword evidence="4" id="KW-0479">Metal-binding</keyword>
<evidence type="ECO:0000259" key="13">
    <source>
        <dbReference type="Pfam" id="PF22456"/>
    </source>
</evidence>
<organism evidence="14">
    <name type="scientific">Alexandrium catenella</name>
    <name type="common">Red tide dinoflagellate</name>
    <name type="synonym">Gonyaulax catenella</name>
    <dbReference type="NCBI Taxonomy" id="2925"/>
    <lineage>
        <taxon>Eukaryota</taxon>
        <taxon>Sar</taxon>
        <taxon>Alveolata</taxon>
        <taxon>Dinophyceae</taxon>
        <taxon>Gonyaulacales</taxon>
        <taxon>Pyrocystaceae</taxon>
        <taxon>Alexandrium</taxon>
    </lineage>
</organism>
<comment type="cofactor">
    <cofactor evidence="1">
        <name>Zn(2+)</name>
        <dbReference type="ChEBI" id="CHEBI:29105"/>
    </cofactor>
</comment>
<dbReference type="InterPro" id="IPR050626">
    <property type="entry name" value="Peptidase_M16"/>
</dbReference>
<evidence type="ECO:0000256" key="2">
    <source>
        <dbReference type="ARBA" id="ARBA00007261"/>
    </source>
</evidence>
<dbReference type="InterPro" id="IPR032632">
    <property type="entry name" value="Peptidase_M16_M"/>
</dbReference>
<evidence type="ECO:0000256" key="6">
    <source>
        <dbReference type="ARBA" id="ARBA00022833"/>
    </source>
</evidence>